<evidence type="ECO:0000256" key="1">
    <source>
        <dbReference type="SAM" id="Phobius"/>
    </source>
</evidence>
<evidence type="ECO:0000313" key="3">
    <source>
        <dbReference type="EMBL" id="RXR24280.1"/>
    </source>
</evidence>
<evidence type="ECO:0000313" key="4">
    <source>
        <dbReference type="Proteomes" id="UP000289857"/>
    </source>
</evidence>
<dbReference type="PANTHER" id="PTHR40940">
    <property type="entry name" value="PROTEIN BATD-RELATED"/>
    <property type="match status" value="1"/>
</dbReference>
<keyword evidence="1" id="KW-0472">Membrane</keyword>
<dbReference type="PANTHER" id="PTHR40940:SF2">
    <property type="entry name" value="BATD"/>
    <property type="match status" value="1"/>
</dbReference>
<comment type="caution">
    <text evidence="3">The sequence shown here is derived from an EMBL/GenBank/DDBJ whole genome shotgun (WGS) entry which is preliminary data.</text>
</comment>
<dbReference type="AlphaFoldDB" id="A0A4V1N301"/>
<dbReference type="Pfam" id="PF13584">
    <property type="entry name" value="BatD"/>
    <property type="match status" value="2"/>
</dbReference>
<keyword evidence="4" id="KW-1185">Reference proteome</keyword>
<organism evidence="3 4">
    <name type="scientific">Flavobacterium stagni</name>
    <dbReference type="NCBI Taxonomy" id="2506421"/>
    <lineage>
        <taxon>Bacteria</taxon>
        <taxon>Pseudomonadati</taxon>
        <taxon>Bacteroidota</taxon>
        <taxon>Flavobacteriia</taxon>
        <taxon>Flavobacteriales</taxon>
        <taxon>Flavobacteriaceae</taxon>
        <taxon>Flavobacterium</taxon>
    </lineage>
</organism>
<reference evidence="4" key="1">
    <citation type="submission" date="2019-01" db="EMBL/GenBank/DDBJ databases">
        <title>Cytophagaceae bacterium strain CAR-16.</title>
        <authorList>
            <person name="Chen W.-M."/>
        </authorList>
    </citation>
    <scope>NUCLEOTIDE SEQUENCE [LARGE SCALE GENOMIC DNA]</scope>
    <source>
        <strain evidence="4">WWJ-16</strain>
    </source>
</reference>
<protein>
    <submittedName>
        <fullName evidence="3">Protein BatD</fullName>
    </submittedName>
</protein>
<dbReference type="EMBL" id="SBKN01000001">
    <property type="protein sequence ID" value="RXR24280.1"/>
    <property type="molecule type" value="Genomic_DNA"/>
</dbReference>
<evidence type="ECO:0000256" key="2">
    <source>
        <dbReference type="SAM" id="SignalP"/>
    </source>
</evidence>
<keyword evidence="1" id="KW-0812">Transmembrane</keyword>
<proteinExistence type="predicted"/>
<keyword evidence="1" id="KW-1133">Transmembrane helix</keyword>
<dbReference type="OrthoDB" id="2079210at2"/>
<name>A0A4V1N301_9FLAO</name>
<gene>
    <name evidence="3" type="ORF">EQG61_02225</name>
</gene>
<sequence length="585" mass="65698">MRQLLFVCLTFFMVNATAQIKMEAAASKSTLPLHDKLRVDFTVNADGDNFVPPDFEESGFSVFSGPIQSIRELWVNGRGTFNKTYTYLLVPEKKGTLTIKPATIEFNNRIYRSNGLKITVTDAVDPSKDPANMPVASNSNMYLVTEVSKTNPYVNEPITVVQKLYFNYNTDINDVRDIQKPHYNDFWSQEIETANFVPEQTVFRGHRCLSVVLKKAVVYPQKAGKLVIDPYILEVDCSIPTGRMTIFNQLITRDISQRLTSSGKAIQVKALPESGKPTNFTGAVGNFNFEAIPSKKTLKFGESLDLTLRVSGDGNLKLFQLPKLELSNDWEVYDPEHIEKVVTPISGMTGYIADRYTLVPQNKGTFVIPALTFSYFDPQSQSFKTKSVPAITIEVKDGPGLPAGGLAHGKNGKTKTEQAVFEPIKTASHWVTRNATDFLGSTLYFILLILPFLGIPLLLMYRKRKSEQEADVEGNKIKRSNALVKQYLSEAQRNLNQKEPFYVALEKALHNFLKAKLRLETSEMSKETIRNLMKEKEADAITVAEFIKLIENCEFARYAPSSAAAIQTDFDTAVRLLTELEKQMV</sequence>
<accession>A0A4V1N301</accession>
<dbReference type="InterPro" id="IPR025738">
    <property type="entry name" value="BatD"/>
</dbReference>
<keyword evidence="2" id="KW-0732">Signal</keyword>
<feature type="transmembrane region" description="Helical" evidence="1">
    <location>
        <begin position="443"/>
        <end position="461"/>
    </location>
</feature>
<feature type="signal peptide" evidence="2">
    <location>
        <begin position="1"/>
        <end position="18"/>
    </location>
</feature>
<feature type="chain" id="PRO_5020289133" evidence="2">
    <location>
        <begin position="19"/>
        <end position="585"/>
    </location>
</feature>
<dbReference type="Proteomes" id="UP000289857">
    <property type="component" value="Unassembled WGS sequence"/>
</dbReference>